<evidence type="ECO:0000256" key="8">
    <source>
        <dbReference type="RuleBase" id="RU363037"/>
    </source>
</evidence>
<feature type="binding site" evidence="7">
    <location>
        <position position="42"/>
    </location>
    <ligand>
        <name>L-glutamate</name>
        <dbReference type="ChEBI" id="CHEBI:29985"/>
    </ligand>
</feature>
<evidence type="ECO:0000259" key="9">
    <source>
        <dbReference type="Pfam" id="PF00749"/>
    </source>
</evidence>
<feature type="binding site" evidence="7">
    <location>
        <position position="195"/>
    </location>
    <ligand>
        <name>L-glutamate</name>
        <dbReference type="ChEBI" id="CHEBI:29985"/>
    </ligand>
</feature>
<dbReference type="EC" id="6.1.1.-" evidence="7"/>
<feature type="domain" description="Glutamyl/glutaminyl-tRNA synthetase class Ib catalytic" evidence="9">
    <location>
        <begin position="6"/>
        <end position="246"/>
    </location>
</feature>
<dbReference type="HAMAP" id="MF_01428">
    <property type="entry name" value="Glu_Q_tRNA_synth"/>
    <property type="match status" value="1"/>
</dbReference>
<keyword evidence="4 7" id="KW-0862">Zinc</keyword>
<feature type="binding site" evidence="7">
    <location>
        <position position="177"/>
    </location>
    <ligand>
        <name>L-glutamate</name>
        <dbReference type="ChEBI" id="CHEBI:29985"/>
    </ligand>
</feature>
<comment type="similarity">
    <text evidence="7">Belongs to the class-I aminoacyl-tRNA synthetase family. GluQ subfamily.</text>
</comment>
<reference evidence="11" key="1">
    <citation type="journal article" date="2019" name="Int. J. Syst. Evol. Microbiol.">
        <title>The Global Catalogue of Microorganisms (GCM) 10K type strain sequencing project: providing services to taxonomists for standard genome sequencing and annotation.</title>
        <authorList>
            <consortium name="The Broad Institute Genomics Platform"/>
            <consortium name="The Broad Institute Genome Sequencing Center for Infectious Disease"/>
            <person name="Wu L."/>
            <person name="Ma J."/>
        </authorList>
    </citation>
    <scope>NUCLEOTIDE SEQUENCE [LARGE SCALE GENOMIC DNA]</scope>
    <source>
        <strain evidence="11">KCTC 52168</strain>
    </source>
</reference>
<feature type="short sequence motif" description="'HIGH' region" evidence="7">
    <location>
        <begin position="9"/>
        <end position="19"/>
    </location>
</feature>
<keyword evidence="6 7" id="KW-0030">Aminoacyl-tRNA synthetase</keyword>
<comment type="caution">
    <text evidence="10">The sequence shown here is derived from an EMBL/GenBank/DDBJ whole genome shotgun (WGS) entry which is preliminary data.</text>
</comment>
<keyword evidence="8" id="KW-0648">Protein biosynthesis</keyword>
<keyword evidence="2 7" id="KW-0479">Metal-binding</keyword>
<dbReference type="Pfam" id="PF00749">
    <property type="entry name" value="tRNA-synt_1c"/>
    <property type="match status" value="1"/>
</dbReference>
<keyword evidence="11" id="KW-1185">Reference proteome</keyword>
<evidence type="ECO:0000313" key="10">
    <source>
        <dbReference type="EMBL" id="MFC3147392.1"/>
    </source>
</evidence>
<evidence type="ECO:0000256" key="3">
    <source>
        <dbReference type="ARBA" id="ARBA00022741"/>
    </source>
</evidence>
<evidence type="ECO:0000313" key="11">
    <source>
        <dbReference type="Proteomes" id="UP001595556"/>
    </source>
</evidence>
<dbReference type="SUPFAM" id="SSF52374">
    <property type="entry name" value="Nucleotidylyl transferase"/>
    <property type="match status" value="1"/>
</dbReference>
<protein>
    <recommendedName>
        <fullName evidence="7">Glutamyl-Q tRNA(Asp) synthetase</fullName>
        <shortName evidence="7">Glu-Q-RSs</shortName>
        <ecNumber evidence="7">6.1.1.-</ecNumber>
    </recommendedName>
</protein>
<feature type="binding site" evidence="7">
    <location>
        <position position="100"/>
    </location>
    <ligand>
        <name>Zn(2+)</name>
        <dbReference type="ChEBI" id="CHEBI:29105"/>
    </ligand>
</feature>
<dbReference type="NCBIfam" id="NF004314">
    <property type="entry name" value="PRK05710.1-3"/>
    <property type="match status" value="1"/>
</dbReference>
<keyword evidence="3 7" id="KW-0547">Nucleotide-binding</keyword>
<dbReference type="PRINTS" id="PR00987">
    <property type="entry name" value="TRNASYNTHGLU"/>
</dbReference>
<dbReference type="NCBIfam" id="TIGR03838">
    <property type="entry name" value="queuosine_YadB"/>
    <property type="match status" value="1"/>
</dbReference>
<feature type="binding site" evidence="7">
    <location>
        <begin position="6"/>
        <end position="10"/>
    </location>
    <ligand>
        <name>L-glutamate</name>
        <dbReference type="ChEBI" id="CHEBI:29985"/>
    </ligand>
</feature>
<feature type="short sequence motif" description="'KMSKS' region" evidence="7">
    <location>
        <begin position="233"/>
        <end position="237"/>
    </location>
</feature>
<name>A0ABV7H1A0_9BURK</name>
<organism evidence="10 11">
    <name type="scientific">Piscinibacterium candidicorallinum</name>
    <dbReference type="NCBI Taxonomy" id="1793872"/>
    <lineage>
        <taxon>Bacteria</taxon>
        <taxon>Pseudomonadati</taxon>
        <taxon>Pseudomonadota</taxon>
        <taxon>Betaproteobacteria</taxon>
        <taxon>Burkholderiales</taxon>
        <taxon>Piscinibacterium</taxon>
    </lineage>
</organism>
<proteinExistence type="inferred from homology"/>
<dbReference type="Gene3D" id="3.40.50.620">
    <property type="entry name" value="HUPs"/>
    <property type="match status" value="1"/>
</dbReference>
<keyword evidence="5 7" id="KW-0067">ATP-binding</keyword>
<dbReference type="EMBL" id="JBHRTI010000003">
    <property type="protein sequence ID" value="MFC3147392.1"/>
    <property type="molecule type" value="Genomic_DNA"/>
</dbReference>
<feature type="binding site" evidence="7">
    <location>
        <position position="124"/>
    </location>
    <ligand>
        <name>Zn(2+)</name>
        <dbReference type="ChEBI" id="CHEBI:29105"/>
    </ligand>
</feature>
<evidence type="ECO:0000256" key="4">
    <source>
        <dbReference type="ARBA" id="ARBA00022833"/>
    </source>
</evidence>
<dbReference type="PANTHER" id="PTHR43311">
    <property type="entry name" value="GLUTAMATE--TRNA LIGASE"/>
    <property type="match status" value="1"/>
</dbReference>
<dbReference type="InterPro" id="IPR014729">
    <property type="entry name" value="Rossmann-like_a/b/a_fold"/>
</dbReference>
<gene>
    <name evidence="10" type="primary">gluQRS</name>
    <name evidence="7" type="synonym">gluQ</name>
    <name evidence="10" type="ORF">ACFOEN_07040</name>
</gene>
<dbReference type="GO" id="GO:0016874">
    <property type="term" value="F:ligase activity"/>
    <property type="evidence" value="ECO:0007669"/>
    <property type="project" value="UniProtKB-KW"/>
</dbReference>
<evidence type="ECO:0000256" key="5">
    <source>
        <dbReference type="ARBA" id="ARBA00022840"/>
    </source>
</evidence>
<feature type="binding site" evidence="7">
    <location>
        <position position="120"/>
    </location>
    <ligand>
        <name>Zn(2+)</name>
        <dbReference type="ChEBI" id="CHEBI:29105"/>
    </ligand>
</feature>
<comment type="function">
    <text evidence="7">Catalyzes the tRNA-independent activation of glutamate in presence of ATP and the subsequent transfer of glutamate onto a tRNA(Asp). Glutamate is transferred on the 2-amino-5-(4,5-dihydroxy-2-cyclopenten-1-yl) moiety of the queuosine in the wobble position of the QUC anticodon.</text>
</comment>
<sequence>MGYVGRFAPSPTGPLHAGSIVAALASWLDARAHGGRWLVRIDDLDTQRCDPAHTRTILAQLDALQLRPDGEVTYQQARTAAYAAAFAQLEAAGHTFGCACSRKTLAESGARVGASGELVYPGTCRQGTGGREPRAWRARVGDAVVRLTDRAAGQQTEHLAETCGDFVLKRADGPYSYHLACVVDDAATGVTDVVRGADLLAVTPRQIWLATQLGLPVPRYLHVPVVLAADGQKLSKQTGAAAVDTRNAAAVLREAARHLGLGEQPGPTASELLSQTTAVWAAQWL</sequence>
<dbReference type="RefSeq" id="WP_377302363.1">
    <property type="nucleotide sequence ID" value="NZ_CP180191.1"/>
</dbReference>
<comment type="cofactor">
    <cofactor evidence="7">
        <name>Zn(2+)</name>
        <dbReference type="ChEBI" id="CHEBI:29105"/>
    </cofactor>
    <text evidence="7">Binds 1 zinc ion per subunit.</text>
</comment>
<feature type="binding site" evidence="7">
    <location>
        <position position="98"/>
    </location>
    <ligand>
        <name>Zn(2+)</name>
        <dbReference type="ChEBI" id="CHEBI:29105"/>
    </ligand>
</feature>
<feature type="binding site" evidence="7">
    <location>
        <position position="236"/>
    </location>
    <ligand>
        <name>ATP</name>
        <dbReference type="ChEBI" id="CHEBI:30616"/>
    </ligand>
</feature>
<dbReference type="InterPro" id="IPR000924">
    <property type="entry name" value="Glu/Gln-tRNA-synth"/>
</dbReference>
<dbReference type="NCBIfam" id="NF004313">
    <property type="entry name" value="PRK05710.1-2"/>
    <property type="match status" value="1"/>
</dbReference>
<evidence type="ECO:0000256" key="2">
    <source>
        <dbReference type="ARBA" id="ARBA00022723"/>
    </source>
</evidence>
<evidence type="ECO:0000256" key="6">
    <source>
        <dbReference type="ARBA" id="ARBA00023146"/>
    </source>
</evidence>
<dbReference type="InterPro" id="IPR049940">
    <property type="entry name" value="GluQ/Sye"/>
</dbReference>
<accession>A0ABV7H1A0</accession>
<dbReference type="InterPro" id="IPR020058">
    <property type="entry name" value="Glu/Gln-tRNA-synth_Ib_cat-dom"/>
</dbReference>
<evidence type="ECO:0000256" key="1">
    <source>
        <dbReference type="ARBA" id="ARBA00022598"/>
    </source>
</evidence>
<keyword evidence="1 7" id="KW-0436">Ligase</keyword>
<evidence type="ECO:0000256" key="7">
    <source>
        <dbReference type="HAMAP-Rule" id="MF_01428"/>
    </source>
</evidence>
<dbReference type="PANTHER" id="PTHR43311:SF1">
    <property type="entry name" value="GLUTAMYL-Q TRNA(ASP) SYNTHETASE"/>
    <property type="match status" value="1"/>
</dbReference>
<dbReference type="InterPro" id="IPR022380">
    <property type="entry name" value="Glu-Q_tRNA(Asp)_Synthase"/>
</dbReference>
<dbReference type="Proteomes" id="UP001595556">
    <property type="component" value="Unassembled WGS sequence"/>
</dbReference>